<dbReference type="InterPro" id="IPR020084">
    <property type="entry name" value="NUDIX_hydrolase_CS"/>
</dbReference>
<dbReference type="SUPFAM" id="SSF55811">
    <property type="entry name" value="Nudix"/>
    <property type="match status" value="1"/>
</dbReference>
<dbReference type="PROSITE" id="PS51462">
    <property type="entry name" value="NUDIX"/>
    <property type="match status" value="1"/>
</dbReference>
<dbReference type="Gene3D" id="3.90.79.10">
    <property type="entry name" value="Nucleoside Triphosphate Pyrophosphohydrolase"/>
    <property type="match status" value="1"/>
</dbReference>
<dbReference type="PRINTS" id="PR00502">
    <property type="entry name" value="NUDIXFAMILY"/>
</dbReference>
<dbReference type="Proteomes" id="UP000242872">
    <property type="component" value="Unassembled WGS sequence"/>
</dbReference>
<dbReference type="PROSITE" id="PS00893">
    <property type="entry name" value="NUDIX_BOX"/>
    <property type="match status" value="1"/>
</dbReference>
<dbReference type="HOGENOM" id="CLU_037162_20_3_2"/>
<dbReference type="EMBL" id="GL876957">
    <property type="protein sequence ID" value="EGD71835.1"/>
    <property type="molecule type" value="Genomic_DNA"/>
</dbReference>
<dbReference type="InterPro" id="IPR000086">
    <property type="entry name" value="NUDIX_hydrolase_dom"/>
</dbReference>
<evidence type="ECO:0000313" key="4">
    <source>
        <dbReference type="Proteomes" id="UP000242872"/>
    </source>
</evidence>
<dbReference type="InterPro" id="IPR015797">
    <property type="entry name" value="NUDIX_hydrolase-like_dom_sf"/>
</dbReference>
<dbReference type="GO" id="GO:0016787">
    <property type="term" value="F:hydrolase activity"/>
    <property type="evidence" value="ECO:0007669"/>
    <property type="project" value="UniProtKB-KW"/>
</dbReference>
<proteinExistence type="predicted"/>
<reference evidence="3 4" key="1">
    <citation type="submission" date="2011-03" db="EMBL/GenBank/DDBJ databases">
        <title>A unique three-unit tRNA splicing endonuclease found in ultrasmall Archaea possesses broad substrate specificity.</title>
        <authorList>
            <person name="Fujishima K."/>
            <person name="Sugahara J."/>
            <person name="Miller C.S."/>
            <person name="Baker B.J."/>
            <person name="Di Giulio M."/>
            <person name="Tomita M."/>
            <person name="Banfield J.F."/>
            <person name="Kanai A."/>
        </authorList>
    </citation>
    <scope>NUCLEOTIDE SEQUENCE [LARGE SCALE GENOMIC DNA]</scope>
</reference>
<gene>
    <name evidence="3" type="ORF">CSMARM4_0002</name>
</gene>
<accession>F2UTS2</accession>
<dbReference type="PANTHER" id="PTHR43736">
    <property type="entry name" value="ADP-RIBOSE PYROPHOSPHATASE"/>
    <property type="match status" value="1"/>
</dbReference>
<sequence>MEYKSPSLAVDGVILKDNQILLIKRKNDPYKDKWAIPGGFVEYGEKTEDAVLREVKEETGLEAKISDLVGVYSNPKRDPRKHVVSITYLLKDISGTEKGGDDAKEAKWWNINELPELAFDHKYIINDALRIYYNKK</sequence>
<evidence type="ECO:0000313" key="3">
    <source>
        <dbReference type="EMBL" id="EGD71835.1"/>
    </source>
</evidence>
<protein>
    <submittedName>
        <fullName evidence="3">Putative NUDIX hydrolase</fullName>
    </submittedName>
</protein>
<organism evidence="3 4">
    <name type="scientific">Candidatus Parvarchaeum acidiphilum ARMAN-4_'5-way FS'</name>
    <dbReference type="NCBI Taxonomy" id="994837"/>
    <lineage>
        <taxon>Archaea</taxon>
        <taxon>Candidatus Parvarchaeota</taxon>
        <taxon>Candidatus Parvarchaeum</taxon>
    </lineage>
</organism>
<feature type="domain" description="Nudix hydrolase" evidence="2">
    <location>
        <begin position="5"/>
        <end position="133"/>
    </location>
</feature>
<dbReference type="PANTHER" id="PTHR43736:SF1">
    <property type="entry name" value="DIHYDRONEOPTERIN TRIPHOSPHATE DIPHOSPHATASE"/>
    <property type="match status" value="1"/>
</dbReference>
<dbReference type="CDD" id="cd18873">
    <property type="entry name" value="NUDIX_NadM_like"/>
    <property type="match status" value="1"/>
</dbReference>
<dbReference type="AlphaFoldDB" id="F2UTS2"/>
<evidence type="ECO:0000259" key="2">
    <source>
        <dbReference type="PROSITE" id="PS51462"/>
    </source>
</evidence>
<keyword evidence="1 3" id="KW-0378">Hydrolase</keyword>
<dbReference type="Pfam" id="PF00293">
    <property type="entry name" value="NUDIX"/>
    <property type="match status" value="1"/>
</dbReference>
<name>F2UTS2_PARA4</name>
<evidence type="ECO:0000256" key="1">
    <source>
        <dbReference type="ARBA" id="ARBA00022801"/>
    </source>
</evidence>
<dbReference type="InterPro" id="IPR020476">
    <property type="entry name" value="Nudix_hydrolase"/>
</dbReference>